<sequence length="308" mass="32587">MRVRPHQAFWLATAEAILARRTGSAQAFVEAHFEPFAIVAEGFLTGYYEPLVAASRVREGPFTTPIYRRPPDLVRVSPASPDLPGDGTFAQRLADGTLAPYPDRVAIMNGALEGMGLELAYVADPVDAFFAQVQGSARLRFPDGAEMRIGYHGKTGHPYTAIGRVMIDRGMLPEGGATMQTIRAALAANPDRVAEILSANRSFVFFRERVSMGEELGPIAAGGVALVPFRSLAVDRSEIALGTPVYVETTLPGHGPFDGVTIAEDTGSAIVGPARGDLFMGTGPVAGAIAGEMKAPARLTVILPRGIA</sequence>
<evidence type="ECO:0000256" key="2">
    <source>
        <dbReference type="ARBA" id="ARBA00012587"/>
    </source>
</evidence>
<evidence type="ECO:0000256" key="3">
    <source>
        <dbReference type="ARBA" id="ARBA00023239"/>
    </source>
</evidence>
<accession>A0A934MEQ9</accession>
<keyword evidence="8" id="KW-1185">Reference proteome</keyword>
<comment type="caution">
    <text evidence="7">The sequence shown here is derived from an EMBL/GenBank/DDBJ whole genome shotgun (WGS) entry which is preliminary data.</text>
</comment>
<dbReference type="GO" id="GO:0008933">
    <property type="term" value="F:peptidoglycan lytic transglycosylase activity"/>
    <property type="evidence" value="ECO:0007669"/>
    <property type="project" value="TreeGrafter"/>
</dbReference>
<name>A0A934MEQ9_9HYPH</name>
<dbReference type="GO" id="GO:0019867">
    <property type="term" value="C:outer membrane"/>
    <property type="evidence" value="ECO:0007669"/>
    <property type="project" value="InterPro"/>
</dbReference>
<evidence type="ECO:0000256" key="5">
    <source>
        <dbReference type="ARBA" id="ARBA00030918"/>
    </source>
</evidence>
<comment type="catalytic activity">
    <reaction evidence="1">
        <text>Exolytic cleavage of the (1-&gt;4)-beta-glycosidic linkage between N-acetylmuramic acid (MurNAc) and N-acetylglucosamine (GlcNAc) residues in peptidoglycan, from either the reducing or the non-reducing ends of the peptidoglycan chains, with concomitant formation of a 1,6-anhydrobond in the MurNAc residue.</text>
        <dbReference type="EC" id="4.2.2.n1"/>
    </reaction>
</comment>
<dbReference type="SMART" id="SM00925">
    <property type="entry name" value="MltA"/>
    <property type="match status" value="1"/>
</dbReference>
<dbReference type="GO" id="GO:0004553">
    <property type="term" value="F:hydrolase activity, hydrolyzing O-glycosyl compounds"/>
    <property type="evidence" value="ECO:0007669"/>
    <property type="project" value="InterPro"/>
</dbReference>
<reference evidence="7" key="1">
    <citation type="submission" date="2020-12" db="EMBL/GenBank/DDBJ databases">
        <title>Bacterial taxonomy.</title>
        <authorList>
            <person name="Pan X."/>
        </authorList>
    </citation>
    <scope>NUCLEOTIDE SEQUENCE</scope>
    <source>
        <strain evidence="7">B2012</strain>
    </source>
</reference>
<dbReference type="Proteomes" id="UP000609531">
    <property type="component" value="Unassembled WGS sequence"/>
</dbReference>
<dbReference type="GO" id="GO:0009254">
    <property type="term" value="P:peptidoglycan turnover"/>
    <property type="evidence" value="ECO:0007669"/>
    <property type="project" value="InterPro"/>
</dbReference>
<evidence type="ECO:0000256" key="4">
    <source>
        <dbReference type="ARBA" id="ARBA00023316"/>
    </source>
</evidence>
<evidence type="ECO:0000256" key="1">
    <source>
        <dbReference type="ARBA" id="ARBA00001420"/>
    </source>
</evidence>
<dbReference type="CDD" id="cd14485">
    <property type="entry name" value="mltA_like_LT_A"/>
    <property type="match status" value="1"/>
</dbReference>
<dbReference type="AlphaFoldDB" id="A0A934MEQ9"/>
<dbReference type="Pfam" id="PF03562">
    <property type="entry name" value="MltA"/>
    <property type="match status" value="1"/>
</dbReference>
<feature type="domain" description="Lytic transglycosylase MltA" evidence="6">
    <location>
        <begin position="51"/>
        <end position="207"/>
    </location>
</feature>
<organism evidence="7 8">
    <name type="scientific">Acuticoccus mangrovi</name>
    <dbReference type="NCBI Taxonomy" id="2796142"/>
    <lineage>
        <taxon>Bacteria</taxon>
        <taxon>Pseudomonadati</taxon>
        <taxon>Pseudomonadota</taxon>
        <taxon>Alphaproteobacteria</taxon>
        <taxon>Hyphomicrobiales</taxon>
        <taxon>Amorphaceae</taxon>
        <taxon>Acuticoccus</taxon>
    </lineage>
</organism>
<dbReference type="GO" id="GO:0071555">
    <property type="term" value="P:cell wall organization"/>
    <property type="evidence" value="ECO:0007669"/>
    <property type="project" value="UniProtKB-KW"/>
</dbReference>
<dbReference type="EMBL" id="JAEKJA010000020">
    <property type="protein sequence ID" value="MBJ3777807.1"/>
    <property type="molecule type" value="Genomic_DNA"/>
</dbReference>
<dbReference type="PANTHER" id="PTHR30124">
    <property type="entry name" value="MEMBRANE-BOUND LYTIC MUREIN TRANSGLYCOSYLASE A"/>
    <property type="match status" value="1"/>
</dbReference>
<dbReference type="InterPro" id="IPR026044">
    <property type="entry name" value="MltA"/>
</dbReference>
<dbReference type="Gene3D" id="2.40.40.10">
    <property type="entry name" value="RlpA-like domain"/>
    <property type="match status" value="1"/>
</dbReference>
<keyword evidence="4" id="KW-0961">Cell wall biogenesis/degradation</keyword>
<evidence type="ECO:0000313" key="7">
    <source>
        <dbReference type="EMBL" id="MBJ3777807.1"/>
    </source>
</evidence>
<dbReference type="PIRSF" id="PIRSF019422">
    <property type="entry name" value="MltA"/>
    <property type="match status" value="1"/>
</dbReference>
<dbReference type="Gene3D" id="2.40.240.50">
    <property type="entry name" value="Barwin-like endoglucanases"/>
    <property type="match status" value="1"/>
</dbReference>
<dbReference type="InterPro" id="IPR005300">
    <property type="entry name" value="MltA_B"/>
</dbReference>
<gene>
    <name evidence="7" type="ORF">JCR33_19020</name>
</gene>
<dbReference type="GO" id="GO:0009253">
    <property type="term" value="P:peptidoglycan catabolic process"/>
    <property type="evidence" value="ECO:0007669"/>
    <property type="project" value="TreeGrafter"/>
</dbReference>
<keyword evidence="3" id="KW-0456">Lyase</keyword>
<dbReference type="InterPro" id="IPR036908">
    <property type="entry name" value="RlpA-like_sf"/>
</dbReference>
<dbReference type="InterPro" id="IPR010611">
    <property type="entry name" value="3D_dom"/>
</dbReference>
<dbReference type="CDD" id="cd14668">
    <property type="entry name" value="mlta_B"/>
    <property type="match status" value="1"/>
</dbReference>
<proteinExistence type="predicted"/>
<dbReference type="Pfam" id="PF06725">
    <property type="entry name" value="3D"/>
    <property type="match status" value="1"/>
</dbReference>
<dbReference type="SUPFAM" id="SSF50685">
    <property type="entry name" value="Barwin-like endoglucanases"/>
    <property type="match status" value="1"/>
</dbReference>
<dbReference type="RefSeq" id="WP_198883703.1">
    <property type="nucleotide sequence ID" value="NZ_JAEKJA010000020.1"/>
</dbReference>
<evidence type="ECO:0000259" key="6">
    <source>
        <dbReference type="SMART" id="SM00925"/>
    </source>
</evidence>
<protein>
    <recommendedName>
        <fullName evidence="2">peptidoglycan lytic exotransglycosylase</fullName>
        <ecNumber evidence="2">4.2.2.n1</ecNumber>
    </recommendedName>
    <alternativeName>
        <fullName evidence="5">Murein hydrolase A</fullName>
    </alternativeName>
</protein>
<evidence type="ECO:0000313" key="8">
    <source>
        <dbReference type="Proteomes" id="UP000609531"/>
    </source>
</evidence>
<dbReference type="EC" id="4.2.2.n1" evidence="2"/>
<dbReference type="PANTHER" id="PTHR30124:SF0">
    <property type="entry name" value="MEMBRANE-BOUND LYTIC MUREIN TRANSGLYCOSYLASE A"/>
    <property type="match status" value="1"/>
</dbReference>